<feature type="compositionally biased region" description="Polar residues" evidence="1">
    <location>
        <begin position="209"/>
        <end position="222"/>
    </location>
</feature>
<accession>A0A4D9CT80</accession>
<protein>
    <recommendedName>
        <fullName evidence="2">RNase NYN domain-containing protein</fullName>
    </recommendedName>
</protein>
<feature type="domain" description="RNase NYN" evidence="2">
    <location>
        <begin position="245"/>
        <end position="402"/>
    </location>
</feature>
<sequence length="425" mass="46120">MLVVPSRVLFTTSLGNVVHAEEGEGGEGHSGGRKQRYRRKGYTITEEDLDGNVVRVTRAPPARKRRRSNTGKEEETTMVWTAREGAEATRGAEASHLHGQCELGDEGQRGDRGACLRQVHPEEGRFHQQEGLHVPAWSSHNPQRIRQPGVQVPLPSSLPPPSLPPPLPPHDQGTDMDTSCSRLTPPDPSGSPHRPSSSFARACEGGELPTSSSSSTPWARQFSSSSTSSSSWPAVADRLTPPIEVVIDAANVGMHDAPEDAVTTSGPAPLNARIDASRIASAISYFRGRSIGVAAFIPAYALRRKGPGGGRAGGREGGGGNVMMQTEAQESLQSMVDRRWLATIPPTDNDDLYILEFAREKNALVLSNDCFRDHCARDPSLRPFLQRNRVSYTFFANDFLPNPGHVGLQALKSRRNEGQTEIGRH</sequence>
<feature type="compositionally biased region" description="Pro residues" evidence="1">
    <location>
        <begin position="156"/>
        <end position="169"/>
    </location>
</feature>
<name>A0A4D9CT80_9STRA</name>
<keyword evidence="4" id="KW-1185">Reference proteome</keyword>
<dbReference type="Proteomes" id="UP000355283">
    <property type="component" value="Unassembled WGS sequence"/>
</dbReference>
<comment type="caution">
    <text evidence="3">The sequence shown here is derived from an EMBL/GenBank/DDBJ whole genome shotgun (WGS) entry which is preliminary data.</text>
</comment>
<proteinExistence type="predicted"/>
<dbReference type="Pfam" id="PF11977">
    <property type="entry name" value="RNase_Zc3h12a"/>
    <property type="match status" value="1"/>
</dbReference>
<dbReference type="Gene3D" id="3.40.50.11980">
    <property type="match status" value="1"/>
</dbReference>
<gene>
    <name evidence="3" type="ORF">NSK_006248</name>
</gene>
<evidence type="ECO:0000313" key="4">
    <source>
        <dbReference type="Proteomes" id="UP000355283"/>
    </source>
</evidence>
<dbReference type="AlphaFoldDB" id="A0A4D9CT80"/>
<dbReference type="InterPro" id="IPR021869">
    <property type="entry name" value="RNase_Zc3h12_NYN"/>
</dbReference>
<feature type="region of interest" description="Disordered" evidence="1">
    <location>
        <begin position="139"/>
        <end position="234"/>
    </location>
</feature>
<dbReference type="OrthoDB" id="392925at2759"/>
<evidence type="ECO:0000256" key="1">
    <source>
        <dbReference type="SAM" id="MobiDB-lite"/>
    </source>
</evidence>
<evidence type="ECO:0000313" key="3">
    <source>
        <dbReference type="EMBL" id="TFJ82422.1"/>
    </source>
</evidence>
<evidence type="ECO:0000259" key="2">
    <source>
        <dbReference type="Pfam" id="PF11977"/>
    </source>
</evidence>
<dbReference type="EMBL" id="SDOX01000110">
    <property type="protein sequence ID" value="TFJ82422.1"/>
    <property type="molecule type" value="Genomic_DNA"/>
</dbReference>
<reference evidence="3 4" key="1">
    <citation type="submission" date="2019-01" db="EMBL/GenBank/DDBJ databases">
        <title>Nuclear Genome Assembly of the Microalgal Biofuel strain Nannochloropsis salina CCMP1776.</title>
        <authorList>
            <person name="Hovde B."/>
        </authorList>
    </citation>
    <scope>NUCLEOTIDE SEQUENCE [LARGE SCALE GENOMIC DNA]</scope>
    <source>
        <strain evidence="3 4">CCMP1776</strain>
    </source>
</reference>
<organism evidence="3 4">
    <name type="scientific">Nannochloropsis salina CCMP1776</name>
    <dbReference type="NCBI Taxonomy" id="1027361"/>
    <lineage>
        <taxon>Eukaryota</taxon>
        <taxon>Sar</taxon>
        <taxon>Stramenopiles</taxon>
        <taxon>Ochrophyta</taxon>
        <taxon>Eustigmatophyceae</taxon>
        <taxon>Eustigmatales</taxon>
        <taxon>Monodopsidaceae</taxon>
        <taxon>Microchloropsis</taxon>
        <taxon>Microchloropsis salina</taxon>
    </lineage>
</organism>